<dbReference type="RefSeq" id="WP_220227649.1">
    <property type="nucleotide sequence ID" value="NZ_JAICBX010000001.1"/>
</dbReference>
<dbReference type="Pfam" id="PF03547">
    <property type="entry name" value="Mem_trans"/>
    <property type="match status" value="2"/>
</dbReference>
<keyword evidence="4" id="KW-1003">Cell membrane</keyword>
<gene>
    <name evidence="9" type="ORF">K1W69_07415</name>
</gene>
<evidence type="ECO:0000256" key="6">
    <source>
        <dbReference type="ARBA" id="ARBA00022989"/>
    </source>
</evidence>
<feature type="transmembrane region" description="Helical" evidence="8">
    <location>
        <begin position="65"/>
        <end position="87"/>
    </location>
</feature>
<comment type="subcellular location">
    <subcellularLocation>
        <location evidence="1">Cell membrane</location>
        <topology evidence="1">Multi-pass membrane protein</topology>
    </subcellularLocation>
</comment>
<keyword evidence="10" id="KW-1185">Reference proteome</keyword>
<dbReference type="EMBL" id="JAICBX010000001">
    <property type="protein sequence ID" value="MBW8637013.1"/>
    <property type="molecule type" value="Genomic_DNA"/>
</dbReference>
<dbReference type="Gene3D" id="1.20.1530.20">
    <property type="match status" value="1"/>
</dbReference>
<organism evidence="9 10">
    <name type="scientific">Flavimaribacter sediminis</name>
    <dbReference type="NCBI Taxonomy" id="2865987"/>
    <lineage>
        <taxon>Bacteria</taxon>
        <taxon>Pseudomonadati</taxon>
        <taxon>Pseudomonadota</taxon>
        <taxon>Alphaproteobacteria</taxon>
        <taxon>Hyphomicrobiales</taxon>
        <taxon>Rhizobiaceae</taxon>
        <taxon>Flavimaribacter</taxon>
    </lineage>
</organism>
<proteinExistence type="inferred from homology"/>
<accession>A0AAE3D0V5</accession>
<evidence type="ECO:0000313" key="9">
    <source>
        <dbReference type="EMBL" id="MBW8637013.1"/>
    </source>
</evidence>
<dbReference type="GO" id="GO:0005886">
    <property type="term" value="C:plasma membrane"/>
    <property type="evidence" value="ECO:0007669"/>
    <property type="project" value="UniProtKB-SubCell"/>
</dbReference>
<dbReference type="Proteomes" id="UP001196509">
    <property type="component" value="Unassembled WGS sequence"/>
</dbReference>
<evidence type="ECO:0000256" key="7">
    <source>
        <dbReference type="ARBA" id="ARBA00023136"/>
    </source>
</evidence>
<keyword evidence="6 8" id="KW-1133">Transmembrane helix</keyword>
<evidence type="ECO:0000256" key="3">
    <source>
        <dbReference type="ARBA" id="ARBA00022448"/>
    </source>
</evidence>
<evidence type="ECO:0000256" key="8">
    <source>
        <dbReference type="SAM" id="Phobius"/>
    </source>
</evidence>
<feature type="transmembrane region" description="Helical" evidence="8">
    <location>
        <begin position="99"/>
        <end position="119"/>
    </location>
</feature>
<evidence type="ECO:0000313" key="10">
    <source>
        <dbReference type="Proteomes" id="UP001196509"/>
    </source>
</evidence>
<feature type="transmembrane region" description="Helical" evidence="8">
    <location>
        <begin position="34"/>
        <end position="53"/>
    </location>
</feature>
<name>A0AAE3D0V5_9HYPH</name>
<dbReference type="PANTHER" id="PTHR36838">
    <property type="entry name" value="AUXIN EFFLUX CARRIER FAMILY PROTEIN"/>
    <property type="match status" value="1"/>
</dbReference>
<reference evidence="9" key="1">
    <citation type="submission" date="2021-08" db="EMBL/GenBank/DDBJ databases">
        <title>Hoeflea bacterium WL0058 sp. nov., isolated from the sediment.</title>
        <authorList>
            <person name="Wang L."/>
            <person name="Zhang D."/>
        </authorList>
    </citation>
    <scope>NUCLEOTIDE SEQUENCE</scope>
    <source>
        <strain evidence="9">WL0058</strain>
    </source>
</reference>
<sequence length="322" mass="34707">MAHIAGLILPLFGLIGLGYLGARVNRHPLEGLSWLNIFVLYFALPAMFIRLLSATPMDQLAQVDFALVCLLATYFVFVLVFALAFFLRGATLAESTIQGLAGCYGNIGYMGPALALLAFGDAAGAPLALILVFDNTAHFCVAPALMALSGSEKRGFLTITRSIIVRIASHPIILSIIVGIIIAWMAPPIPEAVVRLIDYLAQAAAPCALFAMGVTLALRPLKRRPVELTYIVPAKLILHPIITYIVLSLAGDYNDVWIFTAVLLAALPTATNVFVIAQQYNLWMERASATIMITTTLSVLSVSTLLLGMQAGWFPADFYPNP</sequence>
<keyword evidence="3" id="KW-0813">Transport</keyword>
<evidence type="ECO:0000256" key="4">
    <source>
        <dbReference type="ARBA" id="ARBA00022475"/>
    </source>
</evidence>
<dbReference type="InterPro" id="IPR004776">
    <property type="entry name" value="Mem_transp_PIN-like"/>
</dbReference>
<feature type="transmembrane region" description="Helical" evidence="8">
    <location>
        <begin position="125"/>
        <end position="146"/>
    </location>
</feature>
<keyword evidence="7 8" id="KW-0472">Membrane</keyword>
<protein>
    <submittedName>
        <fullName evidence="9">AEC family transporter</fullName>
    </submittedName>
</protein>
<dbReference type="AlphaFoldDB" id="A0AAE3D0V5"/>
<feature type="transmembrane region" description="Helical" evidence="8">
    <location>
        <begin position="289"/>
        <end position="313"/>
    </location>
</feature>
<comment type="similarity">
    <text evidence="2">Belongs to the auxin efflux carrier (TC 2.A.69) family.</text>
</comment>
<evidence type="ECO:0000256" key="2">
    <source>
        <dbReference type="ARBA" id="ARBA00010145"/>
    </source>
</evidence>
<dbReference type="InterPro" id="IPR038770">
    <property type="entry name" value="Na+/solute_symporter_sf"/>
</dbReference>
<keyword evidence="5 8" id="KW-0812">Transmembrane</keyword>
<feature type="transmembrane region" description="Helical" evidence="8">
    <location>
        <begin position="256"/>
        <end position="277"/>
    </location>
</feature>
<feature type="transmembrane region" description="Helical" evidence="8">
    <location>
        <begin position="6"/>
        <end position="22"/>
    </location>
</feature>
<feature type="transmembrane region" description="Helical" evidence="8">
    <location>
        <begin position="199"/>
        <end position="218"/>
    </location>
</feature>
<comment type="caution">
    <text evidence="9">The sequence shown here is derived from an EMBL/GenBank/DDBJ whole genome shotgun (WGS) entry which is preliminary data.</text>
</comment>
<evidence type="ECO:0000256" key="5">
    <source>
        <dbReference type="ARBA" id="ARBA00022692"/>
    </source>
</evidence>
<feature type="transmembrane region" description="Helical" evidence="8">
    <location>
        <begin position="230"/>
        <end position="250"/>
    </location>
</feature>
<feature type="transmembrane region" description="Helical" evidence="8">
    <location>
        <begin position="167"/>
        <end position="187"/>
    </location>
</feature>
<dbReference type="PANTHER" id="PTHR36838:SF3">
    <property type="entry name" value="TRANSPORTER AUXIN EFFLUX CARRIER EC FAMILY"/>
    <property type="match status" value="1"/>
</dbReference>
<evidence type="ECO:0000256" key="1">
    <source>
        <dbReference type="ARBA" id="ARBA00004651"/>
    </source>
</evidence>
<dbReference type="GO" id="GO:0055085">
    <property type="term" value="P:transmembrane transport"/>
    <property type="evidence" value="ECO:0007669"/>
    <property type="project" value="InterPro"/>
</dbReference>